<dbReference type="EC" id="3.1.26.4" evidence="3"/>
<dbReference type="SUPFAM" id="SSF53098">
    <property type="entry name" value="Ribonuclease H-like"/>
    <property type="match status" value="1"/>
</dbReference>
<dbReference type="EMBL" id="JAVDPF010000023">
    <property type="protein sequence ID" value="KAL1872842.1"/>
    <property type="molecule type" value="Genomic_DNA"/>
</dbReference>
<dbReference type="InterPro" id="IPR012337">
    <property type="entry name" value="RNaseH-like_sf"/>
</dbReference>
<comment type="caution">
    <text evidence="9">The sequence shown here is derived from an EMBL/GenBank/DDBJ whole genome shotgun (WGS) entry which is preliminary data.</text>
</comment>
<evidence type="ECO:0000259" key="8">
    <source>
        <dbReference type="PROSITE" id="PS50879"/>
    </source>
</evidence>
<evidence type="ECO:0000256" key="1">
    <source>
        <dbReference type="ARBA" id="ARBA00000077"/>
    </source>
</evidence>
<name>A0ABR3XAY8_9EURO</name>
<dbReference type="PANTHER" id="PTHR10642">
    <property type="entry name" value="RIBONUCLEASE H1"/>
    <property type="match status" value="1"/>
</dbReference>
<evidence type="ECO:0000256" key="5">
    <source>
        <dbReference type="ARBA" id="ARBA00022723"/>
    </source>
</evidence>
<dbReference type="PROSITE" id="PS50879">
    <property type="entry name" value="RNASE_H_1"/>
    <property type="match status" value="1"/>
</dbReference>
<reference evidence="9 10" key="1">
    <citation type="journal article" date="2024" name="IMA Fungus">
        <title>IMA Genome - F19 : A genome assembly and annotation guide to empower mycologists, including annotated draft genome sequences of Ceratocystis pirilliformis, Diaporthe australafricana, Fusarium ophioides, Paecilomyces lecythidis, and Sporothrix stenoceras.</title>
        <authorList>
            <person name="Aylward J."/>
            <person name="Wilson A.M."/>
            <person name="Visagie C.M."/>
            <person name="Spraker J."/>
            <person name="Barnes I."/>
            <person name="Buitendag C."/>
            <person name="Ceriani C."/>
            <person name="Del Mar Angel L."/>
            <person name="du Plessis D."/>
            <person name="Fuchs T."/>
            <person name="Gasser K."/>
            <person name="Kramer D."/>
            <person name="Li W."/>
            <person name="Munsamy K."/>
            <person name="Piso A."/>
            <person name="Price J.L."/>
            <person name="Sonnekus B."/>
            <person name="Thomas C."/>
            <person name="van der Nest A."/>
            <person name="van Dijk A."/>
            <person name="van Heerden A."/>
            <person name="van Vuuren N."/>
            <person name="Yilmaz N."/>
            <person name="Duong T.A."/>
            <person name="van der Merwe N.A."/>
            <person name="Wingfield M.J."/>
            <person name="Wingfield B.D."/>
        </authorList>
    </citation>
    <scope>NUCLEOTIDE SEQUENCE [LARGE SCALE GENOMIC DNA]</scope>
    <source>
        <strain evidence="9 10">CMW 18167</strain>
    </source>
</reference>
<proteinExistence type="inferred from homology"/>
<dbReference type="InterPro" id="IPR036397">
    <property type="entry name" value="RNaseH_sf"/>
</dbReference>
<dbReference type="Pfam" id="PF00075">
    <property type="entry name" value="RNase_H"/>
    <property type="match status" value="1"/>
</dbReference>
<organism evidence="9 10">
    <name type="scientific">Paecilomyces lecythidis</name>
    <dbReference type="NCBI Taxonomy" id="3004212"/>
    <lineage>
        <taxon>Eukaryota</taxon>
        <taxon>Fungi</taxon>
        <taxon>Dikarya</taxon>
        <taxon>Ascomycota</taxon>
        <taxon>Pezizomycotina</taxon>
        <taxon>Eurotiomycetes</taxon>
        <taxon>Eurotiomycetidae</taxon>
        <taxon>Eurotiales</taxon>
        <taxon>Thermoascaceae</taxon>
        <taxon>Paecilomyces</taxon>
    </lineage>
</organism>
<accession>A0ABR3XAY8</accession>
<feature type="domain" description="RNase H type-1" evidence="8">
    <location>
        <begin position="1"/>
        <end position="153"/>
    </location>
</feature>
<keyword evidence="6" id="KW-0255">Endonuclease</keyword>
<evidence type="ECO:0000313" key="10">
    <source>
        <dbReference type="Proteomes" id="UP001583193"/>
    </source>
</evidence>
<dbReference type="CDD" id="cd13934">
    <property type="entry name" value="RNase_H_Dikarya_like"/>
    <property type="match status" value="1"/>
</dbReference>
<dbReference type="Gene3D" id="3.30.420.10">
    <property type="entry name" value="Ribonuclease H-like superfamily/Ribonuclease H"/>
    <property type="match status" value="1"/>
</dbReference>
<sequence length="166" mass="18624">MIVAIDGACSNNGKLGALSAFAVYFGPGNHYNTARTSHFRERHTSQLAELDACLEALMLVARIQAEQTFDNGIDIVVIKSDSEYVVRGLTEWMPKWKKNNWKNSRGTPVANAMEFMLLGALIGQLQEQMSVKFWLVPRELNVEADSLAKSALESRIRDRDYSNDDL</sequence>
<keyword evidence="7" id="KW-0378">Hydrolase</keyword>
<keyword evidence="4" id="KW-0540">Nuclease</keyword>
<dbReference type="InterPro" id="IPR050092">
    <property type="entry name" value="RNase_H"/>
</dbReference>
<evidence type="ECO:0000313" key="9">
    <source>
        <dbReference type="EMBL" id="KAL1872842.1"/>
    </source>
</evidence>
<evidence type="ECO:0000256" key="3">
    <source>
        <dbReference type="ARBA" id="ARBA00012180"/>
    </source>
</evidence>
<dbReference type="Proteomes" id="UP001583193">
    <property type="component" value="Unassembled WGS sequence"/>
</dbReference>
<keyword evidence="5" id="KW-0479">Metal-binding</keyword>
<protein>
    <recommendedName>
        <fullName evidence="3">ribonuclease H</fullName>
        <ecNumber evidence="3">3.1.26.4</ecNumber>
    </recommendedName>
</protein>
<dbReference type="PANTHER" id="PTHR10642:SF26">
    <property type="entry name" value="RIBONUCLEASE H1"/>
    <property type="match status" value="1"/>
</dbReference>
<evidence type="ECO:0000256" key="2">
    <source>
        <dbReference type="ARBA" id="ARBA00005300"/>
    </source>
</evidence>
<comment type="catalytic activity">
    <reaction evidence="1">
        <text>Endonucleolytic cleavage to 5'-phosphomonoester.</text>
        <dbReference type="EC" id="3.1.26.4"/>
    </reaction>
</comment>
<evidence type="ECO:0000256" key="4">
    <source>
        <dbReference type="ARBA" id="ARBA00022722"/>
    </source>
</evidence>
<gene>
    <name evidence="9" type="ORF">Plec18167_006492</name>
</gene>
<evidence type="ECO:0000256" key="7">
    <source>
        <dbReference type="ARBA" id="ARBA00022801"/>
    </source>
</evidence>
<comment type="similarity">
    <text evidence="2">Belongs to the RNase H family.</text>
</comment>
<evidence type="ECO:0000256" key="6">
    <source>
        <dbReference type="ARBA" id="ARBA00022759"/>
    </source>
</evidence>
<keyword evidence="10" id="KW-1185">Reference proteome</keyword>
<dbReference type="InterPro" id="IPR002156">
    <property type="entry name" value="RNaseH_domain"/>
</dbReference>